<organism evidence="1 2">
    <name type="scientific">Tegillarca granosa</name>
    <name type="common">Malaysian cockle</name>
    <name type="synonym">Anadara granosa</name>
    <dbReference type="NCBI Taxonomy" id="220873"/>
    <lineage>
        <taxon>Eukaryota</taxon>
        <taxon>Metazoa</taxon>
        <taxon>Spiralia</taxon>
        <taxon>Lophotrochozoa</taxon>
        <taxon>Mollusca</taxon>
        <taxon>Bivalvia</taxon>
        <taxon>Autobranchia</taxon>
        <taxon>Pteriomorphia</taxon>
        <taxon>Arcoida</taxon>
        <taxon>Arcoidea</taxon>
        <taxon>Arcidae</taxon>
        <taxon>Tegillarca</taxon>
    </lineage>
</organism>
<sequence length="169" mass="19773">MKNVRCECVDVDYTVKPVVITTRKDLYTNIWSLLVEEIIGLSKQITLSSDREKPITTYQISFIYQNHGKISQSRTYMVMGFRARKKKELKTKFFSNQNTDVNLNIRNRHSASVDFPARQISLIDDKHKKLINISSEHCLSKVTFNRYGKFNSVDCYHINYLSFSLSTHH</sequence>
<gene>
    <name evidence="1" type="ORF">KUTeg_011486</name>
</gene>
<evidence type="ECO:0000313" key="1">
    <source>
        <dbReference type="EMBL" id="KAJ8310959.1"/>
    </source>
</evidence>
<keyword evidence="2" id="KW-1185">Reference proteome</keyword>
<dbReference type="Proteomes" id="UP001217089">
    <property type="component" value="Unassembled WGS sequence"/>
</dbReference>
<accession>A0ABQ9F0L9</accession>
<evidence type="ECO:0000313" key="2">
    <source>
        <dbReference type="Proteomes" id="UP001217089"/>
    </source>
</evidence>
<protein>
    <submittedName>
        <fullName evidence="1">Uncharacterized protein</fullName>
    </submittedName>
</protein>
<name>A0ABQ9F0L9_TEGGR</name>
<dbReference type="EMBL" id="JARBDR010000623">
    <property type="protein sequence ID" value="KAJ8310959.1"/>
    <property type="molecule type" value="Genomic_DNA"/>
</dbReference>
<proteinExistence type="predicted"/>
<comment type="caution">
    <text evidence="1">The sequence shown here is derived from an EMBL/GenBank/DDBJ whole genome shotgun (WGS) entry which is preliminary data.</text>
</comment>
<reference evidence="1 2" key="1">
    <citation type="submission" date="2022-12" db="EMBL/GenBank/DDBJ databases">
        <title>Chromosome-level genome of Tegillarca granosa.</title>
        <authorList>
            <person name="Kim J."/>
        </authorList>
    </citation>
    <scope>NUCLEOTIDE SEQUENCE [LARGE SCALE GENOMIC DNA]</scope>
    <source>
        <strain evidence="1">Teg-2019</strain>
        <tissue evidence="1">Adductor muscle</tissue>
    </source>
</reference>